<reference evidence="10" key="1">
    <citation type="submission" date="2014-08" db="EMBL/GenBank/DDBJ databases">
        <title>Coriobacteriaceae sp. complete genome.</title>
        <authorList>
            <person name="Looft T."/>
            <person name="Bayles D.O."/>
            <person name="Stanton T.B."/>
        </authorList>
    </citation>
    <scope>NUCLEOTIDE SEQUENCE [LARGE SCALE GENOMIC DNA]</scope>
    <source>
        <strain evidence="10">68-1-3</strain>
    </source>
</reference>
<evidence type="ECO:0000256" key="5">
    <source>
        <dbReference type="ARBA" id="ARBA00023004"/>
    </source>
</evidence>
<gene>
    <name evidence="9" type="ORF">JI75_05315</name>
</gene>
<accession>A0A0A8B5U7</accession>
<dbReference type="Pfam" id="PF12838">
    <property type="entry name" value="Fer4_7"/>
    <property type="match status" value="2"/>
</dbReference>
<evidence type="ECO:0000313" key="9">
    <source>
        <dbReference type="EMBL" id="AJC12173.1"/>
    </source>
</evidence>
<evidence type="ECO:0000256" key="3">
    <source>
        <dbReference type="ARBA" id="ARBA00022723"/>
    </source>
</evidence>
<evidence type="ECO:0000259" key="8">
    <source>
        <dbReference type="PROSITE" id="PS51379"/>
    </source>
</evidence>
<feature type="domain" description="4Fe-4S ferredoxin-type" evidence="8">
    <location>
        <begin position="160"/>
        <end position="193"/>
    </location>
</feature>
<dbReference type="AlphaFoldDB" id="A0A0A8B5U7"/>
<keyword evidence="10" id="KW-1185">Reference proteome</keyword>
<feature type="domain" description="4Fe-4S ferredoxin-type" evidence="8">
    <location>
        <begin position="73"/>
        <end position="106"/>
    </location>
</feature>
<evidence type="ECO:0000313" key="10">
    <source>
        <dbReference type="Proteomes" id="UP000031121"/>
    </source>
</evidence>
<dbReference type="HOGENOM" id="CLU_077329_0_1_11"/>
<dbReference type="Proteomes" id="UP000031121">
    <property type="component" value="Chromosome"/>
</dbReference>
<evidence type="ECO:0000256" key="4">
    <source>
        <dbReference type="ARBA" id="ARBA00022982"/>
    </source>
</evidence>
<dbReference type="PROSITE" id="PS51257">
    <property type="entry name" value="PROKAR_LIPOPROTEIN"/>
    <property type="match status" value="1"/>
</dbReference>
<protein>
    <submittedName>
        <fullName evidence="9">4Fe-4S ferredoxin</fullName>
    </submittedName>
</protein>
<dbReference type="InterPro" id="IPR017900">
    <property type="entry name" value="4Fe4S_Fe_S_CS"/>
</dbReference>
<dbReference type="KEGG" id="cbac:JI75_05315"/>
<evidence type="ECO:0000256" key="7">
    <source>
        <dbReference type="SAM" id="SignalP"/>
    </source>
</evidence>
<evidence type="ECO:0000256" key="6">
    <source>
        <dbReference type="ARBA" id="ARBA00023014"/>
    </source>
</evidence>
<dbReference type="RefSeq" id="WP_039689305.1">
    <property type="nucleotide sequence ID" value="NZ_CP009302.1"/>
</dbReference>
<keyword evidence="2" id="KW-0004">4Fe-4S</keyword>
<keyword evidence="7" id="KW-0732">Signal</keyword>
<feature type="domain" description="4Fe-4S ferredoxin-type" evidence="8">
    <location>
        <begin position="36"/>
        <end position="66"/>
    </location>
</feature>
<dbReference type="GO" id="GO:0051539">
    <property type="term" value="F:4 iron, 4 sulfur cluster binding"/>
    <property type="evidence" value="ECO:0007669"/>
    <property type="project" value="UniProtKB-KW"/>
</dbReference>
<dbReference type="InterPro" id="IPR017896">
    <property type="entry name" value="4Fe4S_Fe-S-bd"/>
</dbReference>
<dbReference type="SUPFAM" id="SSF54862">
    <property type="entry name" value="4Fe-4S ferredoxins"/>
    <property type="match status" value="1"/>
</dbReference>
<dbReference type="GO" id="GO:0046872">
    <property type="term" value="F:metal ion binding"/>
    <property type="evidence" value="ECO:0007669"/>
    <property type="project" value="UniProtKB-KW"/>
</dbReference>
<dbReference type="STRING" id="1531429.JI75_05315"/>
<keyword evidence="6" id="KW-0411">Iron-sulfur</keyword>
<feature type="signal peptide" evidence="7">
    <location>
        <begin position="1"/>
        <end position="22"/>
    </location>
</feature>
<keyword evidence="5" id="KW-0408">Iron</keyword>
<dbReference type="PANTHER" id="PTHR42859:SF10">
    <property type="entry name" value="DIMETHYLSULFOXIDE REDUCTASE CHAIN B"/>
    <property type="match status" value="1"/>
</dbReference>
<evidence type="ECO:0000256" key="2">
    <source>
        <dbReference type="ARBA" id="ARBA00022485"/>
    </source>
</evidence>
<feature type="chain" id="PRO_5002034193" evidence="7">
    <location>
        <begin position="23"/>
        <end position="196"/>
    </location>
</feature>
<proteinExistence type="predicted"/>
<keyword evidence="1" id="KW-0813">Transport</keyword>
<dbReference type="InterPro" id="IPR050294">
    <property type="entry name" value="RnfB_subfamily"/>
</dbReference>
<dbReference type="PANTHER" id="PTHR42859">
    <property type="entry name" value="OXIDOREDUCTASE"/>
    <property type="match status" value="1"/>
</dbReference>
<keyword evidence="3" id="KW-0479">Metal-binding</keyword>
<dbReference type="Gene3D" id="3.30.70.20">
    <property type="match status" value="2"/>
</dbReference>
<keyword evidence="4" id="KW-0249">Electron transport</keyword>
<evidence type="ECO:0000256" key="1">
    <source>
        <dbReference type="ARBA" id="ARBA00022448"/>
    </source>
</evidence>
<dbReference type="OrthoDB" id="9800445at2"/>
<dbReference type="EMBL" id="CP009302">
    <property type="protein sequence ID" value="AJC12173.1"/>
    <property type="molecule type" value="Genomic_DNA"/>
</dbReference>
<organism evidence="9 10">
    <name type="scientific">Berryella intestinalis</name>
    <dbReference type="NCBI Taxonomy" id="1531429"/>
    <lineage>
        <taxon>Bacteria</taxon>
        <taxon>Bacillati</taxon>
        <taxon>Actinomycetota</taxon>
        <taxon>Coriobacteriia</taxon>
        <taxon>Eggerthellales</taxon>
        <taxon>Eggerthellaceae</taxon>
        <taxon>Berryella</taxon>
    </lineage>
</organism>
<dbReference type="PROSITE" id="PS51379">
    <property type="entry name" value="4FE4S_FER_2"/>
    <property type="match status" value="3"/>
</dbReference>
<sequence length="196" mass="20674">MRGRTIVAVLAGAACAVQGALAAWGSGHALLRPPGAQGERDFAARCVRCGKCMLACPYTAIVAAGFDAGMSQGTPCIDAREQACRLCADTPCVRACPTGALRDIDEVADIRMGTAVIDEDRCLSYRSLRCEVCYRTCPLIDSAISIEYSMREGDAIHATFAPVINEENCVGCGLCVERCPVDDGGPAIAVKPRAER</sequence>
<name>A0A0A8B5U7_9ACTN</name>
<dbReference type="CDD" id="cd16373">
    <property type="entry name" value="DMSOR_beta_like"/>
    <property type="match status" value="1"/>
</dbReference>
<dbReference type="PROSITE" id="PS00198">
    <property type="entry name" value="4FE4S_FER_1"/>
    <property type="match status" value="2"/>
</dbReference>
<reference evidence="9 10" key="2">
    <citation type="journal article" date="2015" name="Genome Announc.">
        <title>Complete Genome Sequence of Coriobacteriaceae Strain 68-1-3, a Novel Mucus-Degrading Isolate from the Swine Intestinal Tract.</title>
        <authorList>
            <person name="Looft T."/>
            <person name="Bayles D.O."/>
            <person name="Alt D.P."/>
            <person name="Stanton T.B."/>
        </authorList>
    </citation>
    <scope>NUCLEOTIDE SEQUENCE [LARGE SCALE GENOMIC DNA]</scope>
    <source>
        <strain evidence="9 10">68-1-3</strain>
    </source>
</reference>